<name>A0A515L4A4_GLYUR</name>
<sequence>MKDTIILYPALGSGHLMSMVELGKLILTQNPSLSITILILTPPNTKINNNNNNNTFGCEDFPSITFHYIPPISFPNTLPPHILTLELCRLSNHHVHHVLQSISKTSNLKAIVLDFLNYSTTHITSTIDTPTYFYYTSGASTLSVFLQLPTIHKKSNRSLKEDSHMHLRIPGLPAIPVADMPEEVKDRESQSYQVYLEIATSMRDSDGVIINTFDGIEGRAVRALSAGLCLPEGNTPPVFCIGPVVSGSAKTTGRDDENGCLSWLDSQPSRSVVLLSFGSMGRFSRSQLREIAVGLERSGQRFLWVVRSELGGGVDSGDEPSLEELLPEGLLEKTEGKGLVVRNWAPQAAILNHDSVGGFVTHCGWNSVLEAIICGVPMVAWPLYAEQKLNKVILVKEMKVALELNNESNGFVSGTELGERVKELMESERGKEIRERVSKMKVSAKEARGGGGSSLVALKKLAESWKEHSCLNNNLSPNSPFNLHWQ</sequence>
<dbReference type="InterPro" id="IPR035595">
    <property type="entry name" value="UDP_glycos_trans_CS"/>
</dbReference>
<organism evidence="7">
    <name type="scientific">Glycyrrhiza uralensis</name>
    <name type="common">Chinese licorice</name>
    <name type="synonym">Glycyrrhiza shiheziensis</name>
    <dbReference type="NCBI Taxonomy" id="74613"/>
    <lineage>
        <taxon>Eukaryota</taxon>
        <taxon>Viridiplantae</taxon>
        <taxon>Streptophyta</taxon>
        <taxon>Embryophyta</taxon>
        <taxon>Tracheophyta</taxon>
        <taxon>Spermatophyta</taxon>
        <taxon>Magnoliopsida</taxon>
        <taxon>eudicotyledons</taxon>
        <taxon>Gunneridae</taxon>
        <taxon>Pentapetalae</taxon>
        <taxon>rosids</taxon>
        <taxon>fabids</taxon>
        <taxon>Fabales</taxon>
        <taxon>Fabaceae</taxon>
        <taxon>Papilionoideae</taxon>
        <taxon>50 kb inversion clade</taxon>
        <taxon>NPAAA clade</taxon>
        <taxon>Hologalegina</taxon>
        <taxon>IRL clade</taxon>
        <taxon>Galegeae</taxon>
        <taxon>Glycyrrhiza</taxon>
    </lineage>
</organism>
<comment type="similarity">
    <text evidence="1 5">Belongs to the UDP-glycosyltransferase family.</text>
</comment>
<reference evidence="7" key="1">
    <citation type="journal article" date="2019" name="ACS Synth. Biol.">
        <title>Diversity of O-glycosyltransferases contributes to the biosynthesis of flavonoid and triterpenoid glycosides in Glycyrrhiza uralensis.</title>
        <authorList>
            <person name="Chen K."/>
            <person name="Hu Z.M."/>
            <person name="Song W."/>
            <person name="Wang Z."/>
            <person name="He J."/>
            <person name="Shi X."/>
            <person name="Cui Q."/>
            <person name="Qiao X."/>
            <person name="Ye M."/>
        </authorList>
    </citation>
    <scope>NUCLEOTIDE SEQUENCE</scope>
</reference>
<evidence type="ECO:0000256" key="2">
    <source>
        <dbReference type="ARBA" id="ARBA00022676"/>
    </source>
</evidence>
<dbReference type="Gene3D" id="3.40.50.2000">
    <property type="entry name" value="Glycogen Phosphorylase B"/>
    <property type="match status" value="2"/>
</dbReference>
<dbReference type="FunFam" id="3.40.50.2000:FF:000095">
    <property type="entry name" value="Glycosyltransferase"/>
    <property type="match status" value="1"/>
</dbReference>
<keyword evidence="2 5" id="KW-0328">Glycosyltransferase</keyword>
<dbReference type="CDD" id="cd03784">
    <property type="entry name" value="GT1_Gtf-like"/>
    <property type="match status" value="1"/>
</dbReference>
<dbReference type="PROSITE" id="PS00375">
    <property type="entry name" value="UDPGT"/>
    <property type="match status" value="1"/>
</dbReference>
<dbReference type="EC" id="2.4.1.-" evidence="6"/>
<evidence type="ECO:0000256" key="5">
    <source>
        <dbReference type="RuleBase" id="RU003718"/>
    </source>
</evidence>
<dbReference type="GO" id="GO:0050004">
    <property type="term" value="F:isoflavone 7-O-glucosyltransferase activity"/>
    <property type="evidence" value="ECO:0007669"/>
    <property type="project" value="UniProtKB-EC"/>
</dbReference>
<accession>A0A515L4A4</accession>
<evidence type="ECO:0000256" key="3">
    <source>
        <dbReference type="ARBA" id="ARBA00022679"/>
    </source>
</evidence>
<evidence type="ECO:0000256" key="6">
    <source>
        <dbReference type="RuleBase" id="RU362057"/>
    </source>
</evidence>
<dbReference type="Pfam" id="PF00201">
    <property type="entry name" value="UDPGT"/>
    <property type="match status" value="1"/>
</dbReference>
<dbReference type="InterPro" id="IPR050481">
    <property type="entry name" value="UDP-glycosyltransf_plant"/>
</dbReference>
<comment type="catalytic activity">
    <reaction evidence="4">
        <text>a 7-hydroxyisoflavone + UDP-alpha-D-glucose = a 7-hydroxyisoflavone 7-O-beta-D-glucoside + UDP + H(+)</text>
        <dbReference type="Rhea" id="RHEA:56344"/>
        <dbReference type="ChEBI" id="CHEBI:15378"/>
        <dbReference type="ChEBI" id="CHEBI:55465"/>
        <dbReference type="ChEBI" id="CHEBI:58223"/>
        <dbReference type="ChEBI" id="CHEBI:58885"/>
        <dbReference type="ChEBI" id="CHEBI:140301"/>
        <dbReference type="EC" id="2.4.1.170"/>
    </reaction>
</comment>
<dbReference type="EMBL" id="MK534517">
    <property type="protein sequence ID" value="QDM38898.1"/>
    <property type="molecule type" value="mRNA"/>
</dbReference>
<keyword evidence="3 5" id="KW-0808">Transferase</keyword>
<dbReference type="FunFam" id="3.40.50.2000:FF:000020">
    <property type="entry name" value="Glycosyltransferase"/>
    <property type="match status" value="1"/>
</dbReference>
<dbReference type="InterPro" id="IPR002213">
    <property type="entry name" value="UDP_glucos_trans"/>
</dbReference>
<dbReference type="PANTHER" id="PTHR48048:SF33">
    <property type="entry name" value="ISOFLAVONE 7-O-GLUCOSYLTRANSFERASE 1"/>
    <property type="match status" value="1"/>
</dbReference>
<evidence type="ECO:0000313" key="7">
    <source>
        <dbReference type="EMBL" id="QDM38898.1"/>
    </source>
</evidence>
<evidence type="ECO:0000256" key="4">
    <source>
        <dbReference type="ARBA" id="ARBA00050777"/>
    </source>
</evidence>
<protein>
    <recommendedName>
        <fullName evidence="6">Glycosyltransferase</fullName>
        <ecNumber evidence="6">2.4.1.-</ecNumber>
    </recommendedName>
</protein>
<dbReference type="AlphaFoldDB" id="A0A515L4A4"/>
<evidence type="ECO:0000256" key="1">
    <source>
        <dbReference type="ARBA" id="ARBA00009995"/>
    </source>
</evidence>
<dbReference type="PANTHER" id="PTHR48048">
    <property type="entry name" value="GLYCOSYLTRANSFERASE"/>
    <property type="match status" value="1"/>
</dbReference>
<dbReference type="SUPFAM" id="SSF53756">
    <property type="entry name" value="UDP-Glycosyltransferase/glycogen phosphorylase"/>
    <property type="match status" value="1"/>
</dbReference>
<proteinExistence type="evidence at transcript level"/>